<proteinExistence type="predicted"/>
<dbReference type="EMBL" id="MG014722">
    <property type="protein sequence ID" value="AVR60749.1"/>
    <property type="molecule type" value="Genomic_DNA"/>
</dbReference>
<reference evidence="2" key="1">
    <citation type="submission" date="2017-09" db="EMBL/GenBank/DDBJ databases">
        <title>Comparative and phylogenetic analyses revealing multidrug resistant ST3-IncHI2 plasmids with high genetic plasticity.</title>
        <authorList>
            <person name="Fang L."/>
            <person name="Liu Y."/>
            <person name="Sun J."/>
        </authorList>
    </citation>
    <scope>NUCLEOTIDE SEQUENCE</scope>
    <source>
        <strain evidence="2">P2-3</strain>
        <plasmid evidence="2">pP2-3T</plasmid>
    </source>
</reference>
<sequence>MRKSATESLAQQASSAGQNSLAVQVSQGIKRRCKKSRWRG</sequence>
<geneLocation type="plasmid" evidence="2">
    <name>pP2-3T</name>
</geneLocation>
<accession>A0A2R4A837</accession>
<evidence type="ECO:0000313" key="2">
    <source>
        <dbReference type="EMBL" id="AVR60749.1"/>
    </source>
</evidence>
<organism evidence="2">
    <name type="scientific">Escherichia coli</name>
    <dbReference type="NCBI Taxonomy" id="562"/>
    <lineage>
        <taxon>Bacteria</taxon>
        <taxon>Pseudomonadati</taxon>
        <taxon>Pseudomonadota</taxon>
        <taxon>Gammaproteobacteria</taxon>
        <taxon>Enterobacterales</taxon>
        <taxon>Enterobacteriaceae</taxon>
        <taxon>Escherichia</taxon>
    </lineage>
</organism>
<keyword evidence="2" id="KW-0614">Plasmid</keyword>
<name>A0A2R4A837_ECOLX</name>
<evidence type="ECO:0000256" key="1">
    <source>
        <dbReference type="SAM" id="MobiDB-lite"/>
    </source>
</evidence>
<feature type="compositionally biased region" description="Basic residues" evidence="1">
    <location>
        <begin position="29"/>
        <end position="40"/>
    </location>
</feature>
<feature type="compositionally biased region" description="Polar residues" evidence="1">
    <location>
        <begin position="1"/>
        <end position="27"/>
    </location>
</feature>
<protein>
    <submittedName>
        <fullName evidence="2">Uncharacterized protein</fullName>
    </submittedName>
</protein>
<dbReference type="AlphaFoldDB" id="A0A2R4A837"/>
<feature type="region of interest" description="Disordered" evidence="1">
    <location>
        <begin position="1"/>
        <end position="40"/>
    </location>
</feature>